<dbReference type="InterPro" id="IPR052423">
    <property type="entry name" value="EMIR"/>
</dbReference>
<evidence type="ECO:0000259" key="2">
    <source>
        <dbReference type="PROSITE" id="PS50076"/>
    </source>
</evidence>
<dbReference type="PANTHER" id="PTHR44094">
    <property type="entry name" value="DNAJ HEAT SHOCK N-TERMINAL DOMAIN-CONTAINING PROTEIN"/>
    <property type="match status" value="1"/>
</dbReference>
<evidence type="ECO:0000313" key="3">
    <source>
        <dbReference type="EMBL" id="KAG2254537.1"/>
    </source>
</evidence>
<dbReference type="AlphaFoldDB" id="A0A8X7TU81"/>
<comment type="caution">
    <text evidence="3">The sequence shown here is derived from an EMBL/GenBank/DDBJ whole genome shotgun (WGS) entry which is preliminary data.</text>
</comment>
<dbReference type="Pfam" id="PF14308">
    <property type="entry name" value="DnaJ-X"/>
    <property type="match status" value="1"/>
</dbReference>
<dbReference type="InterPro" id="IPR036869">
    <property type="entry name" value="J_dom_sf"/>
</dbReference>
<gene>
    <name evidence="3" type="ORF">Bca52824_084673</name>
</gene>
<dbReference type="PRINTS" id="PR00625">
    <property type="entry name" value="JDOMAIN"/>
</dbReference>
<reference evidence="3 4" key="1">
    <citation type="submission" date="2020-02" db="EMBL/GenBank/DDBJ databases">
        <authorList>
            <person name="Ma Q."/>
            <person name="Huang Y."/>
            <person name="Song X."/>
            <person name="Pei D."/>
        </authorList>
    </citation>
    <scope>NUCLEOTIDE SEQUENCE [LARGE SCALE GENOMIC DNA]</scope>
    <source>
        <strain evidence="3">Sxm20200214</strain>
        <tissue evidence="3">Leaf</tissue>
    </source>
</reference>
<dbReference type="Pfam" id="PF00226">
    <property type="entry name" value="DnaJ"/>
    <property type="match status" value="1"/>
</dbReference>
<feature type="region of interest" description="Disordered" evidence="1">
    <location>
        <begin position="219"/>
        <end position="254"/>
    </location>
</feature>
<evidence type="ECO:0000256" key="1">
    <source>
        <dbReference type="SAM" id="MobiDB-lite"/>
    </source>
</evidence>
<dbReference type="OrthoDB" id="10250354at2759"/>
<keyword evidence="4" id="KW-1185">Reference proteome</keyword>
<organism evidence="3 4">
    <name type="scientific">Brassica carinata</name>
    <name type="common">Ethiopian mustard</name>
    <name type="synonym">Abyssinian cabbage</name>
    <dbReference type="NCBI Taxonomy" id="52824"/>
    <lineage>
        <taxon>Eukaryota</taxon>
        <taxon>Viridiplantae</taxon>
        <taxon>Streptophyta</taxon>
        <taxon>Embryophyta</taxon>
        <taxon>Tracheophyta</taxon>
        <taxon>Spermatophyta</taxon>
        <taxon>Magnoliopsida</taxon>
        <taxon>eudicotyledons</taxon>
        <taxon>Gunneridae</taxon>
        <taxon>Pentapetalae</taxon>
        <taxon>rosids</taxon>
        <taxon>malvids</taxon>
        <taxon>Brassicales</taxon>
        <taxon>Brassicaceae</taxon>
        <taxon>Brassiceae</taxon>
        <taxon>Brassica</taxon>
    </lineage>
</organism>
<proteinExistence type="predicted"/>
<dbReference type="CDD" id="cd06257">
    <property type="entry name" value="DnaJ"/>
    <property type="match status" value="1"/>
</dbReference>
<accession>A0A8X7TU81</accession>
<feature type="compositionally biased region" description="Acidic residues" evidence="1">
    <location>
        <begin position="232"/>
        <end position="247"/>
    </location>
</feature>
<dbReference type="InterPro" id="IPR026894">
    <property type="entry name" value="DnaJ_X"/>
</dbReference>
<feature type="domain" description="J" evidence="2">
    <location>
        <begin position="6"/>
        <end position="71"/>
    </location>
</feature>
<sequence length="286" mass="32275">MVKETVYYDVLGVTPSASEEEIRKAYYIKARQVHPDKNQGDPLAAEKFQVLGEAYQVLSDPLLREAYDQTGKLSAPNFGVDMLNTIGYVYTRQAAQELGKRAIYLGVPFVAEWVRNKGHSWKSQMSAAKGAFQLLQLQEESNRRFKKDGASPANELESHIQTNKETLMGSLWKLNVVDIEVTLLHVCQMVLRENNLRKEELKSRAMALKILGKIFQQGKQSRNGATSRREDEDSSDDDDDSSSDDDSSQPLSYRTPLLTQGIGRLFRCLCNPAFDVDDDEIVYKGK</sequence>
<dbReference type="InterPro" id="IPR018253">
    <property type="entry name" value="DnaJ_domain_CS"/>
</dbReference>
<evidence type="ECO:0000313" key="4">
    <source>
        <dbReference type="Proteomes" id="UP000886595"/>
    </source>
</evidence>
<dbReference type="EMBL" id="JAAMPC010000016">
    <property type="protein sequence ID" value="KAG2254537.1"/>
    <property type="molecule type" value="Genomic_DNA"/>
</dbReference>
<dbReference type="Proteomes" id="UP000886595">
    <property type="component" value="Unassembled WGS sequence"/>
</dbReference>
<dbReference type="PROSITE" id="PS50076">
    <property type="entry name" value="DNAJ_2"/>
    <property type="match status" value="1"/>
</dbReference>
<dbReference type="SMART" id="SM00271">
    <property type="entry name" value="DnaJ"/>
    <property type="match status" value="1"/>
</dbReference>
<protein>
    <recommendedName>
        <fullName evidence="2">J domain-containing protein</fullName>
    </recommendedName>
</protein>
<dbReference type="PANTHER" id="PTHR44094:SF14">
    <property type="entry name" value="DNAJ HEAT SHOCK N-TERMINAL DOMAIN-CONTAINING PROTEIN"/>
    <property type="match status" value="1"/>
</dbReference>
<dbReference type="SUPFAM" id="SSF46565">
    <property type="entry name" value="Chaperone J-domain"/>
    <property type="match status" value="1"/>
</dbReference>
<dbReference type="InterPro" id="IPR001623">
    <property type="entry name" value="DnaJ_domain"/>
</dbReference>
<dbReference type="PROSITE" id="PS00636">
    <property type="entry name" value="DNAJ_1"/>
    <property type="match status" value="1"/>
</dbReference>
<name>A0A8X7TU81_BRACI</name>
<dbReference type="Gene3D" id="1.10.287.110">
    <property type="entry name" value="DnaJ domain"/>
    <property type="match status" value="1"/>
</dbReference>